<organism evidence="2 3">
    <name type="scientific">Paenibacillus thailandensis</name>
    <dbReference type="NCBI Taxonomy" id="393250"/>
    <lineage>
        <taxon>Bacteria</taxon>
        <taxon>Bacillati</taxon>
        <taxon>Bacillota</taxon>
        <taxon>Bacilli</taxon>
        <taxon>Bacillales</taxon>
        <taxon>Paenibacillaceae</taxon>
        <taxon>Paenibacillus</taxon>
    </lineage>
</organism>
<dbReference type="InterPro" id="IPR029442">
    <property type="entry name" value="GyrI-like"/>
</dbReference>
<evidence type="ECO:0000259" key="1">
    <source>
        <dbReference type="SMART" id="SM00871"/>
    </source>
</evidence>
<evidence type="ECO:0000313" key="2">
    <source>
        <dbReference type="EMBL" id="MFD2659957.1"/>
    </source>
</evidence>
<dbReference type="SUPFAM" id="SSF55136">
    <property type="entry name" value="Probable bacterial effector-binding domain"/>
    <property type="match status" value="2"/>
</dbReference>
<dbReference type="Gene3D" id="2.160.20.80">
    <property type="entry name" value="E3 ubiquitin-protein ligase SopA"/>
    <property type="match status" value="1"/>
</dbReference>
<name>A0ABW5QUB7_9BACL</name>
<dbReference type="SUPFAM" id="SSF141571">
    <property type="entry name" value="Pentapeptide repeat-like"/>
    <property type="match status" value="1"/>
</dbReference>
<evidence type="ECO:0000313" key="3">
    <source>
        <dbReference type="Proteomes" id="UP001597493"/>
    </source>
</evidence>
<reference evidence="3" key="1">
    <citation type="journal article" date="2019" name="Int. J. Syst. Evol. Microbiol.">
        <title>The Global Catalogue of Microorganisms (GCM) 10K type strain sequencing project: providing services to taxonomists for standard genome sequencing and annotation.</title>
        <authorList>
            <consortium name="The Broad Institute Genomics Platform"/>
            <consortium name="The Broad Institute Genome Sequencing Center for Infectious Disease"/>
            <person name="Wu L."/>
            <person name="Ma J."/>
        </authorList>
    </citation>
    <scope>NUCLEOTIDE SEQUENCE [LARGE SCALE GENOMIC DNA]</scope>
    <source>
        <strain evidence="3">TISTR 1827</strain>
    </source>
</reference>
<dbReference type="PANTHER" id="PTHR36444:SF2">
    <property type="entry name" value="TRANSCRIPTIONAL REGULATOR PROTEIN YOBU-RELATED"/>
    <property type="match status" value="1"/>
</dbReference>
<dbReference type="EMBL" id="JBHUMY010000006">
    <property type="protein sequence ID" value="MFD2659957.1"/>
    <property type="molecule type" value="Genomic_DNA"/>
</dbReference>
<feature type="domain" description="AraC effector-binding" evidence="1">
    <location>
        <begin position="172"/>
        <end position="333"/>
    </location>
</feature>
<comment type="caution">
    <text evidence="2">The sequence shown here is derived from an EMBL/GenBank/DDBJ whole genome shotgun (WGS) entry which is preliminary data.</text>
</comment>
<gene>
    <name evidence="2" type="ORF">ACFSW5_06705</name>
</gene>
<dbReference type="Gene3D" id="3.20.80.10">
    <property type="entry name" value="Regulatory factor, effector binding domain"/>
    <property type="match status" value="2"/>
</dbReference>
<dbReference type="InterPro" id="IPR053182">
    <property type="entry name" value="YobU-like_regulator"/>
</dbReference>
<dbReference type="Proteomes" id="UP001597493">
    <property type="component" value="Unassembled WGS sequence"/>
</dbReference>
<dbReference type="Pfam" id="PF06445">
    <property type="entry name" value="GyrI-like"/>
    <property type="match status" value="1"/>
</dbReference>
<dbReference type="Pfam" id="PF00805">
    <property type="entry name" value="Pentapeptide"/>
    <property type="match status" value="1"/>
</dbReference>
<dbReference type="InterPro" id="IPR001646">
    <property type="entry name" value="5peptide_repeat"/>
</dbReference>
<dbReference type="SMART" id="SM00871">
    <property type="entry name" value="AraC_E_bind"/>
    <property type="match status" value="2"/>
</dbReference>
<protein>
    <submittedName>
        <fullName evidence="2">GyrI-like domain-containing protein</fullName>
    </submittedName>
</protein>
<dbReference type="PANTHER" id="PTHR36444">
    <property type="entry name" value="TRANSCRIPTIONAL REGULATOR PROTEIN YOBU-RELATED"/>
    <property type="match status" value="1"/>
</dbReference>
<accession>A0ABW5QUB7</accession>
<dbReference type="RefSeq" id="WP_379270630.1">
    <property type="nucleotide sequence ID" value="NZ_JBHUGT010000032.1"/>
</dbReference>
<dbReference type="InterPro" id="IPR010499">
    <property type="entry name" value="AraC_E-bd"/>
</dbReference>
<proteinExistence type="predicted"/>
<keyword evidence="3" id="KW-1185">Reference proteome</keyword>
<dbReference type="InterPro" id="IPR011256">
    <property type="entry name" value="Reg_factor_effector_dom_sf"/>
</dbReference>
<sequence>MYVDIIEMPELKAAVLEIPRDGGEVRKAWKKVSDLLGGHSAVQDPDNGYVFIPEWQWATEVTTLWVGMLVSGFEGLPDGLAQVTIPAKRFARLRVKGDRKQMEQCYGYLFEWFDKSPHRRDVREGSLGFEKNALHPVNPFDIPADEINEFDFYIHAPLIEPAESSDPYSGIISVEVKEAGPRRIVGVEAFIDRNLVQAHQAVPELWQRIMPRLKEVGSVKAPFATFGLYGYEPPFGPGQNFRYLAGVESAPHSSEPLPDGMADRVIPGGEFVTVTYKGTASGLEQTWNYFHQVWFPLQTDYDAIDEFEFERHDGRFQGTDNEQSVMEMHFPVKRRVQERRLTDKIVVDEKGRHLLQDLRNENIRMASFQGSSFHGIDMRDTALRYVNFVHSEWEHIYFAGVHIRSIQMGGTVFEDIRRPEAPMSRLDAEPGTDGWVNVEPVVFRNSDLSTGRFENCDLSGVQLNGCRLDGMTIDGIPVTELLDDYLKRKEA</sequence>
<feature type="domain" description="AraC effector-binding" evidence="1">
    <location>
        <begin position="1"/>
        <end position="159"/>
    </location>
</feature>